<reference evidence="8 9" key="1">
    <citation type="submission" date="2019-01" db="EMBL/GenBank/DDBJ databases">
        <title>A draft genome assembly of the solar-powered sea slug Elysia chlorotica.</title>
        <authorList>
            <person name="Cai H."/>
            <person name="Li Q."/>
            <person name="Fang X."/>
            <person name="Li J."/>
            <person name="Curtis N.E."/>
            <person name="Altenburger A."/>
            <person name="Shibata T."/>
            <person name="Feng M."/>
            <person name="Maeda T."/>
            <person name="Schwartz J.A."/>
            <person name="Shigenobu S."/>
            <person name="Lundholm N."/>
            <person name="Nishiyama T."/>
            <person name="Yang H."/>
            <person name="Hasebe M."/>
            <person name="Li S."/>
            <person name="Pierce S.K."/>
            <person name="Wang J."/>
        </authorList>
    </citation>
    <scope>NUCLEOTIDE SEQUENCE [LARGE SCALE GENOMIC DNA]</scope>
    <source>
        <strain evidence="8">EC2010</strain>
        <tissue evidence="8">Whole organism of an adult</tissue>
    </source>
</reference>
<proteinExistence type="predicted"/>
<dbReference type="Gene3D" id="2.40.10.10">
    <property type="entry name" value="Trypsin-like serine proteases"/>
    <property type="match status" value="1"/>
</dbReference>
<dbReference type="STRING" id="188477.A0A433U0X6"/>
<dbReference type="Proteomes" id="UP000271974">
    <property type="component" value="Unassembled WGS sequence"/>
</dbReference>
<evidence type="ECO:0000256" key="6">
    <source>
        <dbReference type="RuleBase" id="RU363034"/>
    </source>
</evidence>
<keyword evidence="9" id="KW-1185">Reference proteome</keyword>
<evidence type="ECO:0000256" key="4">
    <source>
        <dbReference type="ARBA" id="ARBA00022825"/>
    </source>
</evidence>
<dbReference type="FunFam" id="2.40.10.10:FF:000120">
    <property type="entry name" value="Putative serine protease"/>
    <property type="match status" value="1"/>
</dbReference>
<evidence type="ECO:0000313" key="9">
    <source>
        <dbReference type="Proteomes" id="UP000271974"/>
    </source>
</evidence>
<evidence type="ECO:0000256" key="3">
    <source>
        <dbReference type="ARBA" id="ARBA00022801"/>
    </source>
</evidence>
<protein>
    <recommendedName>
        <fullName evidence="7">Peptidase S1 domain-containing protein</fullName>
    </recommendedName>
</protein>
<sequence length="332" mass="37096">MGVNRGYSNVAFETPPNGILFQPFPHKFQPTPSHRAPVLHHRLYTKSATDNPRLMRDFLDRLGKDYHQLVFHERCGITASPFIIGGRHSPQGRWAWQVSLQIVTSVLPWHRCGGVLIHPRWVLTAAHCMEGHFYGDITNWRVVLADHNLDVVSGDEVYRKITRIISHPGYVQTSNFPNDVALLQLDSPVDLASGEIQVACLPEVDFDLSPGTECWISGWGETRGSGGQEGRMNELNLKVIDTGVCQAMWDRVDISVLDTQVCLGDGITGACYGDSGGPLMCERQGRVFVAGVMSWLVRNCSGPDFPNVFTRLPSYLDWLDEQLAFYQAGWDS</sequence>
<feature type="domain" description="Peptidase S1" evidence="7">
    <location>
        <begin position="83"/>
        <end position="324"/>
    </location>
</feature>
<evidence type="ECO:0000256" key="1">
    <source>
        <dbReference type="ARBA" id="ARBA00022670"/>
    </source>
</evidence>
<dbReference type="PANTHER" id="PTHR24252:SF7">
    <property type="entry name" value="HYALIN"/>
    <property type="match status" value="1"/>
</dbReference>
<dbReference type="InterPro" id="IPR009003">
    <property type="entry name" value="Peptidase_S1_PA"/>
</dbReference>
<dbReference type="InterPro" id="IPR018114">
    <property type="entry name" value="TRYPSIN_HIS"/>
</dbReference>
<dbReference type="PROSITE" id="PS50240">
    <property type="entry name" value="TRYPSIN_DOM"/>
    <property type="match status" value="1"/>
</dbReference>
<dbReference type="EMBL" id="RQTK01000108">
    <property type="protein sequence ID" value="RUS87514.1"/>
    <property type="molecule type" value="Genomic_DNA"/>
</dbReference>
<evidence type="ECO:0000259" key="7">
    <source>
        <dbReference type="PROSITE" id="PS50240"/>
    </source>
</evidence>
<gene>
    <name evidence="8" type="ORF">EGW08_004690</name>
</gene>
<dbReference type="GO" id="GO:0006508">
    <property type="term" value="P:proteolysis"/>
    <property type="evidence" value="ECO:0007669"/>
    <property type="project" value="UniProtKB-KW"/>
</dbReference>
<organism evidence="8 9">
    <name type="scientific">Elysia chlorotica</name>
    <name type="common">Eastern emerald elysia</name>
    <name type="synonym">Sea slug</name>
    <dbReference type="NCBI Taxonomy" id="188477"/>
    <lineage>
        <taxon>Eukaryota</taxon>
        <taxon>Metazoa</taxon>
        <taxon>Spiralia</taxon>
        <taxon>Lophotrochozoa</taxon>
        <taxon>Mollusca</taxon>
        <taxon>Gastropoda</taxon>
        <taxon>Heterobranchia</taxon>
        <taxon>Euthyneura</taxon>
        <taxon>Panpulmonata</taxon>
        <taxon>Sacoglossa</taxon>
        <taxon>Placobranchoidea</taxon>
        <taxon>Plakobranchidae</taxon>
        <taxon>Elysia</taxon>
    </lineage>
</organism>
<evidence type="ECO:0000313" key="8">
    <source>
        <dbReference type="EMBL" id="RUS87514.1"/>
    </source>
</evidence>
<keyword evidence="1 6" id="KW-0645">Protease</keyword>
<dbReference type="InterPro" id="IPR001314">
    <property type="entry name" value="Peptidase_S1A"/>
</dbReference>
<evidence type="ECO:0000256" key="2">
    <source>
        <dbReference type="ARBA" id="ARBA00022729"/>
    </source>
</evidence>
<dbReference type="InterPro" id="IPR043504">
    <property type="entry name" value="Peptidase_S1_PA_chymotrypsin"/>
</dbReference>
<dbReference type="PROSITE" id="PS00134">
    <property type="entry name" value="TRYPSIN_HIS"/>
    <property type="match status" value="1"/>
</dbReference>
<keyword evidence="2" id="KW-0732">Signal</keyword>
<dbReference type="PRINTS" id="PR00722">
    <property type="entry name" value="CHYMOTRYPSIN"/>
</dbReference>
<dbReference type="CDD" id="cd00190">
    <property type="entry name" value="Tryp_SPc"/>
    <property type="match status" value="1"/>
</dbReference>
<dbReference type="InterPro" id="IPR001254">
    <property type="entry name" value="Trypsin_dom"/>
</dbReference>
<comment type="caution">
    <text evidence="8">The sequence shown here is derived from an EMBL/GenBank/DDBJ whole genome shotgun (WGS) entry which is preliminary data.</text>
</comment>
<dbReference type="Pfam" id="PF00089">
    <property type="entry name" value="Trypsin"/>
    <property type="match status" value="1"/>
</dbReference>
<dbReference type="AlphaFoldDB" id="A0A433U0X6"/>
<dbReference type="PROSITE" id="PS00135">
    <property type="entry name" value="TRYPSIN_SER"/>
    <property type="match status" value="1"/>
</dbReference>
<keyword evidence="4 6" id="KW-0720">Serine protease</keyword>
<dbReference type="PANTHER" id="PTHR24252">
    <property type="entry name" value="ACROSIN-RELATED"/>
    <property type="match status" value="1"/>
</dbReference>
<dbReference type="OrthoDB" id="6380398at2759"/>
<dbReference type="GO" id="GO:0004252">
    <property type="term" value="F:serine-type endopeptidase activity"/>
    <property type="evidence" value="ECO:0007669"/>
    <property type="project" value="InterPro"/>
</dbReference>
<dbReference type="InterPro" id="IPR033116">
    <property type="entry name" value="TRYPSIN_SER"/>
</dbReference>
<keyword evidence="5" id="KW-1015">Disulfide bond</keyword>
<accession>A0A433U0X6</accession>
<keyword evidence="3 6" id="KW-0378">Hydrolase</keyword>
<dbReference type="SMART" id="SM00020">
    <property type="entry name" value="Tryp_SPc"/>
    <property type="match status" value="1"/>
</dbReference>
<evidence type="ECO:0000256" key="5">
    <source>
        <dbReference type="ARBA" id="ARBA00023157"/>
    </source>
</evidence>
<dbReference type="SUPFAM" id="SSF50494">
    <property type="entry name" value="Trypsin-like serine proteases"/>
    <property type="match status" value="1"/>
</dbReference>
<name>A0A433U0X6_ELYCH</name>